<proteinExistence type="predicted"/>
<protein>
    <submittedName>
        <fullName evidence="2">Uncharacterized protein</fullName>
    </submittedName>
</protein>
<comment type="caution">
    <text evidence="2">The sequence shown here is derived from an EMBL/GenBank/DDBJ whole genome shotgun (WGS) entry which is preliminary data.</text>
</comment>
<feature type="compositionally biased region" description="Low complexity" evidence="1">
    <location>
        <begin position="127"/>
        <end position="141"/>
    </location>
</feature>
<evidence type="ECO:0000256" key="1">
    <source>
        <dbReference type="SAM" id="MobiDB-lite"/>
    </source>
</evidence>
<gene>
    <name evidence="2" type="ORF">Ciccas_004441</name>
</gene>
<evidence type="ECO:0000313" key="3">
    <source>
        <dbReference type="Proteomes" id="UP001626550"/>
    </source>
</evidence>
<dbReference type="EMBL" id="JBJKFK010000465">
    <property type="protein sequence ID" value="KAL3316905.1"/>
    <property type="molecule type" value="Genomic_DNA"/>
</dbReference>
<reference evidence="2 3" key="1">
    <citation type="submission" date="2024-11" db="EMBL/GenBank/DDBJ databases">
        <title>Adaptive evolution of stress response genes in parasites aligns with host niche diversity.</title>
        <authorList>
            <person name="Hahn C."/>
            <person name="Resl P."/>
        </authorList>
    </citation>
    <scope>NUCLEOTIDE SEQUENCE [LARGE SCALE GENOMIC DNA]</scope>
    <source>
        <strain evidence="2">EGGRZ-B1_66</strain>
        <tissue evidence="2">Body</tissue>
    </source>
</reference>
<evidence type="ECO:0000313" key="2">
    <source>
        <dbReference type="EMBL" id="KAL3316905.1"/>
    </source>
</evidence>
<feature type="region of interest" description="Disordered" evidence="1">
    <location>
        <begin position="120"/>
        <end position="141"/>
    </location>
</feature>
<name>A0ABD2QBH4_9PLAT</name>
<sequence length="141" mass="15749">MQTAHRILPSKLGSIFAWQNQVMKARLLEQCKSRSQEAPSSCSVEEPLIMAEQLQPVLRHSSSLQAASESKGSNESLRKCFSEEKLSKQVRLIDRFLIHSFTHSFSQLILKRLGQMKSEPVVDTAASNSDKSPSSSLRSFA</sequence>
<keyword evidence="3" id="KW-1185">Reference proteome</keyword>
<dbReference type="AlphaFoldDB" id="A0ABD2QBH4"/>
<organism evidence="2 3">
    <name type="scientific">Cichlidogyrus casuarinus</name>
    <dbReference type="NCBI Taxonomy" id="1844966"/>
    <lineage>
        <taxon>Eukaryota</taxon>
        <taxon>Metazoa</taxon>
        <taxon>Spiralia</taxon>
        <taxon>Lophotrochozoa</taxon>
        <taxon>Platyhelminthes</taxon>
        <taxon>Monogenea</taxon>
        <taxon>Monopisthocotylea</taxon>
        <taxon>Dactylogyridea</taxon>
        <taxon>Ancyrocephalidae</taxon>
        <taxon>Cichlidogyrus</taxon>
    </lineage>
</organism>
<accession>A0ABD2QBH4</accession>
<dbReference type="Proteomes" id="UP001626550">
    <property type="component" value="Unassembled WGS sequence"/>
</dbReference>